<feature type="region of interest" description="Disordered" evidence="1">
    <location>
        <begin position="358"/>
        <end position="420"/>
    </location>
</feature>
<evidence type="ECO:0000313" key="3">
    <source>
        <dbReference type="Proteomes" id="UP001310594"/>
    </source>
</evidence>
<feature type="compositionally biased region" description="Low complexity" evidence="1">
    <location>
        <begin position="122"/>
        <end position="131"/>
    </location>
</feature>
<name>A0AAN7W855_9PEZI</name>
<feature type="compositionally biased region" description="Polar residues" evidence="1">
    <location>
        <begin position="230"/>
        <end position="261"/>
    </location>
</feature>
<reference evidence="2" key="1">
    <citation type="submission" date="2023-08" db="EMBL/GenBank/DDBJ databases">
        <title>Black Yeasts Isolated from many extreme environments.</title>
        <authorList>
            <person name="Coleine C."/>
            <person name="Stajich J.E."/>
            <person name="Selbmann L."/>
        </authorList>
    </citation>
    <scope>NUCLEOTIDE SEQUENCE</scope>
    <source>
        <strain evidence="2">CCFEE 5810</strain>
    </source>
</reference>
<feature type="compositionally biased region" description="Basic and acidic residues" evidence="1">
    <location>
        <begin position="174"/>
        <end position="185"/>
    </location>
</feature>
<organism evidence="2 3">
    <name type="scientific">Elasticomyces elasticus</name>
    <dbReference type="NCBI Taxonomy" id="574655"/>
    <lineage>
        <taxon>Eukaryota</taxon>
        <taxon>Fungi</taxon>
        <taxon>Dikarya</taxon>
        <taxon>Ascomycota</taxon>
        <taxon>Pezizomycotina</taxon>
        <taxon>Dothideomycetes</taxon>
        <taxon>Dothideomycetidae</taxon>
        <taxon>Mycosphaerellales</taxon>
        <taxon>Teratosphaeriaceae</taxon>
        <taxon>Elasticomyces</taxon>
    </lineage>
</organism>
<proteinExistence type="predicted"/>
<gene>
    <name evidence="2" type="ORF">LTR97_007294</name>
</gene>
<dbReference type="EMBL" id="JAVRQU010000011">
    <property type="protein sequence ID" value="KAK5697159.1"/>
    <property type="molecule type" value="Genomic_DNA"/>
</dbReference>
<feature type="region of interest" description="Disordered" evidence="1">
    <location>
        <begin position="113"/>
        <end position="326"/>
    </location>
</feature>
<comment type="caution">
    <text evidence="2">The sequence shown here is derived from an EMBL/GenBank/DDBJ whole genome shotgun (WGS) entry which is preliminary data.</text>
</comment>
<sequence>MASTKSNQHLRLRNRALVQSLKFIDNNLATRPTAAEQVTFLQTVIDSHPLQRNLTTGSKATVAYDAKTLRNLLYQTFRTNQKATGKTLKDSFEAGSDLYSDNFLEDIGFEKTDPEMDESESELSSPPASDDGISGAAPSSSNRDTGGHHIQSRKRKLAQPGSPSHETDFEFDDDKPLVKKPRTESEAVQQDVDASNDARKALAMKSQSSSSSAESGLSETNDRHRRLSASHDSASERGSPQATGVNMHGSMSKQSSESAPATGSIAVPPQRNRKRSADVEDSVDELEIPAAKKQKYMSATRETQASSSRIPAASSHHNAARPSSSTTRILLRAGKASGQKSHSPGGALRFQQIEAYRRLSPTRKPLDEAQSGAHERDRHIEHETYLASKQARNTQFSGAQLDEPTSDSRATNPTMFGKARPVHHNSSILHKPRDILQDFEGNEHQMSMRPSNQIFTDAVRRIQQGTEGCVAVWCQAHCRDINSEAVFVAKPTKELGELYARLLGTDEWQLRLIELEDREEPWKSNGFNVASAIVAAAVYQEVFLKAMPWDLTQRVREALGDDERFLAETMRLRGYDWDSALKHAAWLKAADVETQEQVMKAHAQKLALETIRIVMPHLKQIAVEPNGKSDHKRLWLEYIERAFLEAVILKSKFDAATDAEFEYLWPSPGIPYDQREMFSEGSRGTETLHTVMPGVRIILSDVTHWIRRPEVICKLSVNPVASSPGEFDSDDEHDNIAALLRRPE</sequence>
<evidence type="ECO:0000313" key="2">
    <source>
        <dbReference type="EMBL" id="KAK5697159.1"/>
    </source>
</evidence>
<evidence type="ECO:0000256" key="1">
    <source>
        <dbReference type="SAM" id="MobiDB-lite"/>
    </source>
</evidence>
<accession>A0AAN7W855</accession>
<dbReference type="AlphaFoldDB" id="A0AAN7W855"/>
<feature type="compositionally biased region" description="Basic and acidic residues" evidence="1">
    <location>
        <begin position="373"/>
        <end position="384"/>
    </location>
</feature>
<feature type="compositionally biased region" description="Low complexity" evidence="1">
    <location>
        <begin position="206"/>
        <end position="218"/>
    </location>
</feature>
<dbReference type="Proteomes" id="UP001310594">
    <property type="component" value="Unassembled WGS sequence"/>
</dbReference>
<feature type="compositionally biased region" description="Polar residues" evidence="1">
    <location>
        <begin position="300"/>
        <end position="326"/>
    </location>
</feature>
<protein>
    <submittedName>
        <fullName evidence="2">Uncharacterized protein</fullName>
    </submittedName>
</protein>